<reference evidence="3 4" key="2">
    <citation type="journal article" date="2013" name="PLoS Genet.">
        <title>Comparative genome structure, secondary metabolite, and effector coding capacity across Cochliobolus pathogens.</title>
        <authorList>
            <person name="Condon B.J."/>
            <person name="Leng Y."/>
            <person name="Wu D."/>
            <person name="Bushley K.E."/>
            <person name="Ohm R.A."/>
            <person name="Otillar R."/>
            <person name="Martin J."/>
            <person name="Schackwitz W."/>
            <person name="Grimwood J."/>
            <person name="MohdZainudin N."/>
            <person name="Xue C."/>
            <person name="Wang R."/>
            <person name="Manning V.A."/>
            <person name="Dhillon B."/>
            <person name="Tu Z.J."/>
            <person name="Steffenson B.J."/>
            <person name="Salamov A."/>
            <person name="Sun H."/>
            <person name="Lowry S."/>
            <person name="LaButti K."/>
            <person name="Han J."/>
            <person name="Copeland A."/>
            <person name="Lindquist E."/>
            <person name="Barry K."/>
            <person name="Schmutz J."/>
            <person name="Baker S.E."/>
            <person name="Ciuffetti L.M."/>
            <person name="Grigoriev I.V."/>
            <person name="Zhong S."/>
            <person name="Turgeon B.G."/>
        </authorList>
    </citation>
    <scope>NUCLEOTIDE SEQUENCE [LARGE SCALE GENOMIC DNA]</scope>
    <source>
        <strain evidence="4">28A</strain>
    </source>
</reference>
<sequence length="155" mass="16858">MLAFCWVWAALVFPALAALGWGESNQTVAFATLAAVVCSLVFPTIPLRLDDAAKLEALRIAVLSRVIARTGYLCADLNFVYRLDLHSTGLMQSGGVLAIKSNTSQSETTIYPFAVYFGAINSLNIARHFVIRQSVGIHTMLGQQYSSHSDTDCEI</sequence>
<proteinExistence type="predicted"/>
<dbReference type="Proteomes" id="UP000016935">
    <property type="component" value="Unassembled WGS sequence"/>
</dbReference>
<keyword evidence="1" id="KW-0812">Transmembrane</keyword>
<keyword evidence="1" id="KW-1133">Transmembrane helix</keyword>
<evidence type="ECO:0000313" key="4">
    <source>
        <dbReference type="Proteomes" id="UP000016935"/>
    </source>
</evidence>
<protein>
    <submittedName>
        <fullName evidence="3">Uncharacterized protein</fullName>
    </submittedName>
</protein>
<keyword evidence="4" id="KW-1185">Reference proteome</keyword>
<dbReference type="GeneID" id="19404378"/>
<evidence type="ECO:0000256" key="1">
    <source>
        <dbReference type="SAM" id="Phobius"/>
    </source>
</evidence>
<feature type="signal peptide" evidence="2">
    <location>
        <begin position="1"/>
        <end position="17"/>
    </location>
</feature>
<evidence type="ECO:0000313" key="3">
    <source>
        <dbReference type="EMBL" id="EOA88641.1"/>
    </source>
</evidence>
<dbReference type="AlphaFoldDB" id="R0IVN8"/>
<gene>
    <name evidence="3" type="ORF">SETTUDRAFT_38679</name>
</gene>
<feature type="chain" id="PRO_5004353279" evidence="2">
    <location>
        <begin position="18"/>
        <end position="155"/>
    </location>
</feature>
<evidence type="ECO:0000256" key="2">
    <source>
        <dbReference type="SAM" id="SignalP"/>
    </source>
</evidence>
<dbReference type="RefSeq" id="XP_008023760.1">
    <property type="nucleotide sequence ID" value="XM_008025569.1"/>
</dbReference>
<name>R0IVN8_EXST2</name>
<dbReference type="HOGENOM" id="CLU_1696586_0_0_1"/>
<accession>R0IVN8</accession>
<keyword evidence="1" id="KW-0472">Membrane</keyword>
<keyword evidence="2" id="KW-0732">Signal</keyword>
<reference evidence="3 4" key="1">
    <citation type="journal article" date="2012" name="PLoS Pathog.">
        <title>Diverse lifestyles and strategies of plant pathogenesis encoded in the genomes of eighteen Dothideomycetes fungi.</title>
        <authorList>
            <person name="Ohm R.A."/>
            <person name="Feau N."/>
            <person name="Henrissat B."/>
            <person name="Schoch C.L."/>
            <person name="Horwitz B.A."/>
            <person name="Barry K.W."/>
            <person name="Condon B.J."/>
            <person name="Copeland A.C."/>
            <person name="Dhillon B."/>
            <person name="Glaser F."/>
            <person name="Hesse C.N."/>
            <person name="Kosti I."/>
            <person name="LaButti K."/>
            <person name="Lindquist E.A."/>
            <person name="Lucas S."/>
            <person name="Salamov A.A."/>
            <person name="Bradshaw R.E."/>
            <person name="Ciuffetti L."/>
            <person name="Hamelin R.C."/>
            <person name="Kema G.H.J."/>
            <person name="Lawrence C."/>
            <person name="Scott J.A."/>
            <person name="Spatafora J.W."/>
            <person name="Turgeon B.G."/>
            <person name="de Wit P.J.G.M."/>
            <person name="Zhong S."/>
            <person name="Goodwin S.B."/>
            <person name="Grigoriev I.V."/>
        </authorList>
    </citation>
    <scope>NUCLEOTIDE SEQUENCE [LARGE SCALE GENOMIC DNA]</scope>
    <source>
        <strain evidence="4">28A</strain>
    </source>
</reference>
<feature type="transmembrane region" description="Helical" evidence="1">
    <location>
        <begin position="27"/>
        <end position="49"/>
    </location>
</feature>
<organism evidence="3 4">
    <name type="scientific">Exserohilum turcicum (strain 28A)</name>
    <name type="common">Northern leaf blight fungus</name>
    <name type="synonym">Setosphaeria turcica</name>
    <dbReference type="NCBI Taxonomy" id="671987"/>
    <lineage>
        <taxon>Eukaryota</taxon>
        <taxon>Fungi</taxon>
        <taxon>Dikarya</taxon>
        <taxon>Ascomycota</taxon>
        <taxon>Pezizomycotina</taxon>
        <taxon>Dothideomycetes</taxon>
        <taxon>Pleosporomycetidae</taxon>
        <taxon>Pleosporales</taxon>
        <taxon>Pleosporineae</taxon>
        <taxon>Pleosporaceae</taxon>
        <taxon>Exserohilum</taxon>
    </lineage>
</organism>
<dbReference type="EMBL" id="KB908537">
    <property type="protein sequence ID" value="EOA88641.1"/>
    <property type="molecule type" value="Genomic_DNA"/>
</dbReference>